<organism evidence="1">
    <name type="scientific">marine sediment metagenome</name>
    <dbReference type="NCBI Taxonomy" id="412755"/>
    <lineage>
        <taxon>unclassified sequences</taxon>
        <taxon>metagenomes</taxon>
        <taxon>ecological metagenomes</taxon>
    </lineage>
</organism>
<comment type="caution">
    <text evidence="1">The sequence shown here is derived from an EMBL/GenBank/DDBJ whole genome shotgun (WGS) entry which is preliminary data.</text>
</comment>
<proteinExistence type="predicted"/>
<dbReference type="AlphaFoldDB" id="X0XI12"/>
<name>X0XI12_9ZZZZ</name>
<gene>
    <name evidence="1" type="ORF">S01H1_66992</name>
</gene>
<feature type="non-terminal residue" evidence="1">
    <location>
        <position position="221"/>
    </location>
</feature>
<dbReference type="EMBL" id="BARS01044326">
    <property type="protein sequence ID" value="GAG35007.1"/>
    <property type="molecule type" value="Genomic_DNA"/>
</dbReference>
<sequence>MEPKLTAAEWVEKGDGFLREKKFPDAVDCYVRAMTVEVAYQEAVARLKAMAQSGTNSTVLVGKICAIHESAGKLLLAAKLGKAILQGDRYEGGSSESVAAMSAEFFPMVPTGSQTVFRTMADATHGDIDDRACVSGDLTSILAVGNINLKRCTKAFNEGDDKEASHLFLRAQQHFQQAAVIAPKDYALRVGKADLHCLKGEFDEAKGILFEMKAELDVKLL</sequence>
<protein>
    <submittedName>
        <fullName evidence="1">Uncharacterized protein</fullName>
    </submittedName>
</protein>
<reference evidence="1" key="1">
    <citation type="journal article" date="2014" name="Front. Microbiol.">
        <title>High frequency of phylogenetically diverse reductive dehalogenase-homologous genes in deep subseafloor sedimentary metagenomes.</title>
        <authorList>
            <person name="Kawai M."/>
            <person name="Futagami T."/>
            <person name="Toyoda A."/>
            <person name="Takaki Y."/>
            <person name="Nishi S."/>
            <person name="Hori S."/>
            <person name="Arai W."/>
            <person name="Tsubouchi T."/>
            <person name="Morono Y."/>
            <person name="Uchiyama I."/>
            <person name="Ito T."/>
            <person name="Fujiyama A."/>
            <person name="Inagaki F."/>
            <person name="Takami H."/>
        </authorList>
    </citation>
    <scope>NUCLEOTIDE SEQUENCE</scope>
    <source>
        <strain evidence="1">Expedition CK06-06</strain>
    </source>
</reference>
<evidence type="ECO:0000313" key="1">
    <source>
        <dbReference type="EMBL" id="GAG35007.1"/>
    </source>
</evidence>
<accession>X0XI12</accession>
<dbReference type="SUPFAM" id="SSF48452">
    <property type="entry name" value="TPR-like"/>
    <property type="match status" value="1"/>
</dbReference>
<dbReference type="InterPro" id="IPR011990">
    <property type="entry name" value="TPR-like_helical_dom_sf"/>
</dbReference>